<evidence type="ECO:0008006" key="4">
    <source>
        <dbReference type="Google" id="ProtNLM"/>
    </source>
</evidence>
<feature type="region of interest" description="Disordered" evidence="1">
    <location>
        <begin position="32"/>
        <end position="53"/>
    </location>
</feature>
<accession>A0AA41KIT1</accession>
<protein>
    <recommendedName>
        <fullName evidence="4">DNA primase/polymerase bifunctional N-terminal domain-containing protein</fullName>
    </recommendedName>
</protein>
<comment type="caution">
    <text evidence="2">The sequence shown here is derived from an EMBL/GenBank/DDBJ whole genome shotgun (WGS) entry which is preliminary data.</text>
</comment>
<dbReference type="Proteomes" id="UP001166304">
    <property type="component" value="Unassembled WGS sequence"/>
</dbReference>
<dbReference type="RefSeq" id="WP_162412523.1">
    <property type="nucleotide sequence ID" value="NZ_JAHQXE010000001.1"/>
</dbReference>
<reference evidence="2" key="1">
    <citation type="submission" date="2021-06" db="EMBL/GenBank/DDBJ databases">
        <title>New haloarchaea isolates fom saline soil.</title>
        <authorList>
            <person name="Duran-Viseras A."/>
            <person name="Sanchez-Porro C.S."/>
            <person name="Ventosa A."/>
        </authorList>
    </citation>
    <scope>NUCLEOTIDE SEQUENCE</scope>
    <source>
        <strain evidence="2">JCM 18369</strain>
    </source>
</reference>
<dbReference type="AlphaFoldDB" id="A0AA41KIT1"/>
<keyword evidence="3" id="KW-1185">Reference proteome</keyword>
<feature type="region of interest" description="Disordered" evidence="1">
    <location>
        <begin position="1033"/>
        <end position="1077"/>
    </location>
</feature>
<sequence length="1077" mass="117478">MTAECHLCGGPPDNVDGNSYLCDDCLARLQGRSSEKTVEQDDGGDPAPSTVETGVLPADLEGRERWIAWKETDDERKVPRAPWVTGGDAFVSAQDPDVWVDLETAQAWLDKLSGFDLAYNIPDRDEHDTDLVLVDYDDARDPETGEIHQTVRKHLQRADSYADVSTSGTGVHILCRGQLPDGVKSIEAHLPEDPDFSDAEIEVYDSARFVAMTGTHIASTPTETTRCQQFIDDLADEYTTVAEGTPDELIQEPEKTAAEIADVETTSDMQDVLDAIQHTGPRDIRLRSTVTQERSDGTTSMDPAWAQSKSGTRLAQVGDGWVYRKGMVGLDALQVVALEERIITTETEYPSGADFWEAVEALRDRGAHIPEFEPSEGDIGHTAVLPGRDALETATSGWDWHHAGRDASSLSITDARERTTEAIADAYQRNDQVLVEALPTMGKSYGSIAAAAETGEPVTILTGRGRKEQYAQLTEWCDEHGLTYKELPSFTHDCPTAAGDHGDEWREMVMDWYRRGATPKAIHKFAEDVLGKPLPCQVDDEGSHVGCQYAHLWNFDPETDGSADADEDVPIDVLIGHYTHAYKEKVTTGRTVVFDEFPDGAYETSLSGNWLQGAVSYWLSTVDAVPFDDYTDLIEHRDDDGRRADALAWFLDDDGDALDTAESLVFDDDSAHAAAPLAAFAILAGDDLGNGFETADLQDAGTATFDRETGEVSLLQPPSLDYASGVVALDGTPTKRMWELSLGVRLSLRSVLSDAERSEYVADVLNLNLVRTTDAVKPYNSADHVTVDQDAALLEGIADAHDQRPSLITSSTAEGEYDAAGVLDLVDETKHYGNVLGSNEFKETRLGAVIGSNHYGDRFIKKWGAYAGEAVERNAEKGAGLSYTGFGDRVLTHMREHDTLQAAMRFGRDGNGAVVYVHTDTLPDWVPIADEGRVLTTWSDGMRQVVDAAADLGEWTTADIASHPDVEIGERQVRAHLTTLAEEHDVVDRETDGCGFVWRDGGLHRLGDHGAVELTPVDLEELSAEESAELARSSTYTWQFRTPAETEGVSTPDRGGSPETSDEHVPTGSGPPPNESD</sequence>
<gene>
    <name evidence="2" type="ORF">KTS37_00015</name>
</gene>
<organism evidence="2 3">
    <name type="scientific">Haloarcula salina</name>
    <dbReference type="NCBI Taxonomy" id="1429914"/>
    <lineage>
        <taxon>Archaea</taxon>
        <taxon>Methanobacteriati</taxon>
        <taxon>Methanobacteriota</taxon>
        <taxon>Stenosarchaea group</taxon>
        <taxon>Halobacteria</taxon>
        <taxon>Halobacteriales</taxon>
        <taxon>Haloarculaceae</taxon>
        <taxon>Haloarcula</taxon>
    </lineage>
</organism>
<evidence type="ECO:0000313" key="2">
    <source>
        <dbReference type="EMBL" id="MBV0900159.1"/>
    </source>
</evidence>
<evidence type="ECO:0000256" key="1">
    <source>
        <dbReference type="SAM" id="MobiDB-lite"/>
    </source>
</evidence>
<proteinExistence type="predicted"/>
<evidence type="ECO:0000313" key="3">
    <source>
        <dbReference type="Proteomes" id="UP001166304"/>
    </source>
</evidence>
<dbReference type="EMBL" id="JAHQXE010000001">
    <property type="protein sequence ID" value="MBV0900159.1"/>
    <property type="molecule type" value="Genomic_DNA"/>
</dbReference>
<name>A0AA41KIT1_9EURY</name>